<keyword evidence="2 9" id="KW-0808">Transferase</keyword>
<dbReference type="PANTHER" id="PTHR20857">
    <property type="entry name" value="THIAMINE-PHOSPHATE PYROPHOSPHORYLASE"/>
    <property type="match status" value="1"/>
</dbReference>
<feature type="binding site" evidence="9">
    <location>
        <position position="91"/>
    </location>
    <ligand>
        <name>Mg(2+)</name>
        <dbReference type="ChEBI" id="CHEBI:18420"/>
    </ligand>
</feature>
<evidence type="ECO:0000256" key="6">
    <source>
        <dbReference type="ARBA" id="ARBA00047334"/>
    </source>
</evidence>
<reference evidence="15" key="2">
    <citation type="journal article" date="2019" name="Int. J. Syst. Evol. Microbiol.">
        <title>The Global Catalogue of Microorganisms (GCM) 10K type strain sequencing project: providing services to taxonomists for standard genome sequencing and annotation.</title>
        <authorList>
            <consortium name="The Broad Institute Genomics Platform"/>
            <consortium name="The Broad Institute Genome Sequencing Center for Infectious Disease"/>
            <person name="Wu L."/>
            <person name="Ma J."/>
        </authorList>
    </citation>
    <scope>NUCLEOTIDE SEQUENCE [LARGE SCALE GENOMIC DNA]</scope>
    <source>
        <strain evidence="15">CECT 9128</strain>
    </source>
</reference>
<evidence type="ECO:0000256" key="1">
    <source>
        <dbReference type="ARBA" id="ARBA00005165"/>
    </source>
</evidence>
<feature type="binding site" evidence="9">
    <location>
        <begin position="39"/>
        <end position="43"/>
    </location>
    <ligand>
        <name>4-amino-2-methyl-5-(diphosphooxymethyl)pyrimidine</name>
        <dbReference type="ChEBI" id="CHEBI:57841"/>
    </ligand>
</feature>
<dbReference type="EMBL" id="JBHSAS010000006">
    <property type="protein sequence ID" value="MFC4028046.1"/>
    <property type="molecule type" value="Genomic_DNA"/>
</dbReference>
<reference evidence="14" key="1">
    <citation type="journal article" date="2014" name="Int. J. Syst. Evol. Microbiol.">
        <title>Complete genome of a new Firmicutes species belonging to the dominant human colonic microbiota ('Ruminococcus bicirculans') reveals two chromosomes and a selective capacity to utilize plant glucans.</title>
        <authorList>
            <consortium name="NISC Comparative Sequencing Program"/>
            <person name="Wegmann U."/>
            <person name="Louis P."/>
            <person name="Goesmann A."/>
            <person name="Henrissat B."/>
            <person name="Duncan S.H."/>
            <person name="Flint H.J."/>
        </authorList>
    </citation>
    <scope>NUCLEOTIDE SEQUENCE</scope>
    <source>
        <strain evidence="14">CECT 9128</strain>
    </source>
</reference>
<dbReference type="PANTHER" id="PTHR20857:SF23">
    <property type="entry name" value="THIAMINE BIOSYNTHETIC BIFUNCTIONAL ENZYME"/>
    <property type="match status" value="1"/>
</dbReference>
<evidence type="ECO:0000256" key="10">
    <source>
        <dbReference type="RuleBase" id="RU003826"/>
    </source>
</evidence>
<comment type="catalytic activity">
    <reaction evidence="6 9 10">
        <text>4-methyl-5-(2-phosphooxyethyl)-thiazole + 4-amino-2-methyl-5-(diphosphooxymethyl)pyrimidine + H(+) = thiamine phosphate + diphosphate</text>
        <dbReference type="Rhea" id="RHEA:22328"/>
        <dbReference type="ChEBI" id="CHEBI:15378"/>
        <dbReference type="ChEBI" id="CHEBI:33019"/>
        <dbReference type="ChEBI" id="CHEBI:37575"/>
        <dbReference type="ChEBI" id="CHEBI:57841"/>
        <dbReference type="ChEBI" id="CHEBI:58296"/>
        <dbReference type="EC" id="2.5.1.3"/>
    </reaction>
</comment>
<dbReference type="GO" id="GO:0004789">
    <property type="term" value="F:thiamine-phosphate diphosphorylase activity"/>
    <property type="evidence" value="ECO:0007669"/>
    <property type="project" value="UniProtKB-EC"/>
</dbReference>
<keyword evidence="4 9" id="KW-0460">Magnesium</keyword>
<evidence type="ECO:0000259" key="12">
    <source>
        <dbReference type="Pfam" id="PF02581"/>
    </source>
</evidence>
<feature type="binding site" evidence="9">
    <location>
        <begin position="187"/>
        <end position="188"/>
    </location>
    <ligand>
        <name>2-[(2R,5Z)-2-carboxy-4-methylthiazol-5(2H)-ylidene]ethyl phosphate</name>
        <dbReference type="ChEBI" id="CHEBI:62899"/>
    </ligand>
</feature>
<feature type="binding site" evidence="9">
    <location>
        <position position="110"/>
    </location>
    <ligand>
        <name>4-amino-2-methyl-5-(diphosphooxymethyl)pyrimidine</name>
        <dbReference type="ChEBI" id="CHEBI:57841"/>
    </ligand>
</feature>
<accession>A0ABV8H9L1</accession>
<comment type="cofactor">
    <cofactor evidence="9">
        <name>Mg(2+)</name>
        <dbReference type="ChEBI" id="CHEBI:18420"/>
    </cofactor>
    <text evidence="9">Binds 1 Mg(2+) ion per subunit.</text>
</comment>
<evidence type="ECO:0000256" key="3">
    <source>
        <dbReference type="ARBA" id="ARBA00022723"/>
    </source>
</evidence>
<name>A0ABV8H9L1_9FLAO</name>
<keyword evidence="5 9" id="KW-0784">Thiamine biosynthesis</keyword>
<dbReference type="Proteomes" id="UP001595793">
    <property type="component" value="Unassembled WGS sequence"/>
</dbReference>
<evidence type="ECO:0000313" key="14">
    <source>
        <dbReference type="EMBL" id="MFC4028805.1"/>
    </source>
</evidence>
<reference evidence="14" key="3">
    <citation type="submission" date="2024-09" db="EMBL/GenBank/DDBJ databases">
        <authorList>
            <person name="Sun Q."/>
            <person name="Mori K."/>
        </authorList>
    </citation>
    <scope>NUCLEOTIDE SEQUENCE</scope>
    <source>
        <strain evidence="14">CECT 9128</strain>
    </source>
</reference>
<dbReference type="InterPro" id="IPR022998">
    <property type="entry name" value="ThiamineP_synth_TenI"/>
</dbReference>
<sequence length="215" mass="23812">MHPDFPYQLYLVISEESSVHHSLLKVAEMAIEGGVDIIQLREKNLNTSDFIKKAEKLKKLTDRYNIPLIINDNLEVANAVDAFGIHVGNSDTPPSEIQQIWNHNKAIGYSIEYLEQLETEQTKIANHLGISPVYSTSTKTNTVTEWGIEGIKKIRNLTKKPLVAIGRMNASNAAEVIKAGADCIAVVSAICAANDPKEAAKEIKNQIQNHQNENI</sequence>
<dbReference type="Gene3D" id="3.20.20.70">
    <property type="entry name" value="Aldolase class I"/>
    <property type="match status" value="1"/>
</dbReference>
<evidence type="ECO:0000256" key="8">
    <source>
        <dbReference type="ARBA" id="ARBA00047883"/>
    </source>
</evidence>
<keyword evidence="3 9" id="KW-0479">Metal-binding</keyword>
<evidence type="ECO:0000256" key="9">
    <source>
        <dbReference type="HAMAP-Rule" id="MF_00097"/>
    </source>
</evidence>
<proteinExistence type="inferred from homology"/>
<gene>
    <name evidence="9 14" type="primary">thiE</name>
    <name evidence="13" type="ORF">ACFOS1_11565</name>
    <name evidence="14" type="ORF">ACFOS1_15400</name>
</gene>
<dbReference type="EC" id="2.5.1.3" evidence="9"/>
<dbReference type="InterPro" id="IPR034291">
    <property type="entry name" value="TMP_synthase"/>
</dbReference>
<feature type="binding site" evidence="9">
    <location>
        <begin position="136"/>
        <end position="138"/>
    </location>
    <ligand>
        <name>2-[(2R,5Z)-2-carboxy-4-methylthiazol-5(2H)-ylidene]ethyl phosphate</name>
        <dbReference type="ChEBI" id="CHEBI:62899"/>
    </ligand>
</feature>
<evidence type="ECO:0000256" key="4">
    <source>
        <dbReference type="ARBA" id="ARBA00022842"/>
    </source>
</evidence>
<evidence type="ECO:0000256" key="7">
    <source>
        <dbReference type="ARBA" id="ARBA00047851"/>
    </source>
</evidence>
<evidence type="ECO:0000256" key="2">
    <source>
        <dbReference type="ARBA" id="ARBA00022679"/>
    </source>
</evidence>
<dbReference type="RefSeq" id="WP_290231381.1">
    <property type="nucleotide sequence ID" value="NZ_JAUFPZ010000002.1"/>
</dbReference>
<dbReference type="InterPro" id="IPR036206">
    <property type="entry name" value="ThiamineP_synth_sf"/>
</dbReference>
<comment type="caution">
    <text evidence="9">Lacks conserved residue(s) required for the propagation of feature annotation.</text>
</comment>
<organism evidence="14 15">
    <name type="scientific">Zunongwangia endophytica</name>
    <dbReference type="NCBI Taxonomy" id="1808945"/>
    <lineage>
        <taxon>Bacteria</taxon>
        <taxon>Pseudomonadati</taxon>
        <taxon>Bacteroidota</taxon>
        <taxon>Flavobacteriia</taxon>
        <taxon>Flavobacteriales</taxon>
        <taxon>Flavobacteriaceae</taxon>
        <taxon>Zunongwangia</taxon>
    </lineage>
</organism>
<dbReference type="HAMAP" id="MF_00097">
    <property type="entry name" value="TMP_synthase"/>
    <property type="match status" value="1"/>
</dbReference>
<comment type="caution">
    <text evidence="14">The sequence shown here is derived from an EMBL/GenBank/DDBJ whole genome shotgun (WGS) entry which is preliminary data.</text>
</comment>
<feature type="binding site" evidence="9">
    <location>
        <position position="139"/>
    </location>
    <ligand>
        <name>4-amino-2-methyl-5-(diphosphooxymethyl)pyrimidine</name>
        <dbReference type="ChEBI" id="CHEBI:57841"/>
    </ligand>
</feature>
<evidence type="ECO:0000313" key="15">
    <source>
        <dbReference type="Proteomes" id="UP001595793"/>
    </source>
</evidence>
<evidence type="ECO:0000256" key="5">
    <source>
        <dbReference type="ARBA" id="ARBA00022977"/>
    </source>
</evidence>
<comment type="function">
    <text evidence="9">Condenses 4-methyl-5-(beta-hydroxyethyl)thiazole monophosphate (THZ-P) and 2-methyl-4-amino-5-hydroxymethyl pyrimidine pyrophosphate (HMP-PP) to form thiamine monophosphate (TMP).</text>
</comment>
<protein>
    <recommendedName>
        <fullName evidence="9">Thiamine-phosphate synthase</fullName>
        <shortName evidence="9">TP synthase</shortName>
        <shortName evidence="9">TPS</shortName>
        <ecNumber evidence="9">2.5.1.3</ecNumber>
    </recommendedName>
    <alternativeName>
        <fullName evidence="9">Thiamine-phosphate pyrophosphorylase</fullName>
        <shortName evidence="9">TMP pyrophosphorylase</shortName>
        <shortName evidence="9">TMP-PPase</shortName>
    </alternativeName>
</protein>
<comment type="catalytic activity">
    <reaction evidence="7 9 10">
        <text>2-(2-carboxy-4-methylthiazol-5-yl)ethyl phosphate + 4-amino-2-methyl-5-(diphosphooxymethyl)pyrimidine + 2 H(+) = thiamine phosphate + CO2 + diphosphate</text>
        <dbReference type="Rhea" id="RHEA:47848"/>
        <dbReference type="ChEBI" id="CHEBI:15378"/>
        <dbReference type="ChEBI" id="CHEBI:16526"/>
        <dbReference type="ChEBI" id="CHEBI:33019"/>
        <dbReference type="ChEBI" id="CHEBI:37575"/>
        <dbReference type="ChEBI" id="CHEBI:57841"/>
        <dbReference type="ChEBI" id="CHEBI:62890"/>
        <dbReference type="EC" id="2.5.1.3"/>
    </reaction>
</comment>
<dbReference type="SUPFAM" id="SSF51391">
    <property type="entry name" value="Thiamin phosphate synthase"/>
    <property type="match status" value="1"/>
</dbReference>
<comment type="similarity">
    <text evidence="9 10">Belongs to the thiamine-phosphate synthase family.</text>
</comment>
<dbReference type="CDD" id="cd00564">
    <property type="entry name" value="TMP_TenI"/>
    <property type="match status" value="1"/>
</dbReference>
<evidence type="ECO:0000313" key="13">
    <source>
        <dbReference type="EMBL" id="MFC4028046.1"/>
    </source>
</evidence>
<keyword evidence="15" id="KW-1185">Reference proteome</keyword>
<dbReference type="InterPro" id="IPR013785">
    <property type="entry name" value="Aldolase_TIM"/>
</dbReference>
<comment type="catalytic activity">
    <reaction evidence="8 9 10">
        <text>2-[(2R,5Z)-2-carboxy-4-methylthiazol-5(2H)-ylidene]ethyl phosphate + 4-amino-2-methyl-5-(diphosphooxymethyl)pyrimidine + 2 H(+) = thiamine phosphate + CO2 + diphosphate</text>
        <dbReference type="Rhea" id="RHEA:47844"/>
        <dbReference type="ChEBI" id="CHEBI:15378"/>
        <dbReference type="ChEBI" id="CHEBI:16526"/>
        <dbReference type="ChEBI" id="CHEBI:33019"/>
        <dbReference type="ChEBI" id="CHEBI:37575"/>
        <dbReference type="ChEBI" id="CHEBI:57841"/>
        <dbReference type="ChEBI" id="CHEBI:62899"/>
        <dbReference type="EC" id="2.5.1.3"/>
    </reaction>
</comment>
<dbReference type="NCBIfam" id="TIGR00693">
    <property type="entry name" value="thiE"/>
    <property type="match status" value="1"/>
</dbReference>
<comment type="pathway">
    <text evidence="1 9 11">Cofactor biosynthesis; thiamine diphosphate biosynthesis; thiamine phosphate from 4-amino-2-methyl-5-diphosphomethylpyrimidine and 4-methyl-5-(2-phosphoethyl)-thiazole: step 1/1.</text>
</comment>
<feature type="binding site" evidence="9">
    <location>
        <position position="71"/>
    </location>
    <ligand>
        <name>4-amino-2-methyl-5-(diphosphooxymethyl)pyrimidine</name>
        <dbReference type="ChEBI" id="CHEBI:57841"/>
    </ligand>
</feature>
<evidence type="ECO:0000256" key="11">
    <source>
        <dbReference type="RuleBase" id="RU004253"/>
    </source>
</evidence>
<dbReference type="Pfam" id="PF02581">
    <property type="entry name" value="TMP-TENI"/>
    <property type="match status" value="1"/>
</dbReference>
<feature type="binding site" evidence="9">
    <location>
        <position position="72"/>
    </location>
    <ligand>
        <name>Mg(2+)</name>
        <dbReference type="ChEBI" id="CHEBI:18420"/>
    </ligand>
</feature>
<dbReference type="EMBL" id="JBHSAS010000011">
    <property type="protein sequence ID" value="MFC4028805.1"/>
    <property type="molecule type" value="Genomic_DNA"/>
</dbReference>
<feature type="domain" description="Thiamine phosphate synthase/TenI" evidence="12">
    <location>
        <begin position="9"/>
        <end position="190"/>
    </location>
</feature>